<dbReference type="SUPFAM" id="SSF46785">
    <property type="entry name" value="Winged helix' DNA-binding domain"/>
    <property type="match status" value="1"/>
</dbReference>
<feature type="compositionally biased region" description="Polar residues" evidence="3">
    <location>
        <begin position="468"/>
        <end position="490"/>
    </location>
</feature>
<evidence type="ECO:0000259" key="4">
    <source>
        <dbReference type="SMART" id="SM00715"/>
    </source>
</evidence>
<accession>A0A2K5IAJ2</accession>
<dbReference type="Gene3D" id="1.10.10.10">
    <property type="entry name" value="Winged helix-like DNA-binding domain superfamily/Winged helix DNA-binding domain"/>
    <property type="match status" value="1"/>
</dbReference>
<reference evidence="5" key="1">
    <citation type="submission" date="2025-08" db="UniProtKB">
        <authorList>
            <consortium name="Ensembl"/>
        </authorList>
    </citation>
    <scope>IDENTIFICATION</scope>
</reference>
<dbReference type="Ensembl" id="ENSCANT00000036585.1">
    <property type="protein sequence ID" value="ENSCANP00000013669.1"/>
    <property type="gene ID" value="ENSCANG00000030243.1"/>
</dbReference>
<reference evidence="5" key="2">
    <citation type="submission" date="2025-09" db="UniProtKB">
        <authorList>
            <consortium name="Ensembl"/>
        </authorList>
    </citation>
    <scope>IDENTIFICATION</scope>
</reference>
<dbReference type="Proteomes" id="UP000233080">
    <property type="component" value="Unassembled WGS sequence"/>
</dbReference>
<dbReference type="STRING" id="336983.ENSCANP00000013669"/>
<evidence type="ECO:0000256" key="3">
    <source>
        <dbReference type="SAM" id="MobiDB-lite"/>
    </source>
</evidence>
<evidence type="ECO:0000256" key="1">
    <source>
        <dbReference type="ARBA" id="ARBA00022553"/>
    </source>
</evidence>
<dbReference type="PANTHER" id="PTHR22792:SF48">
    <property type="entry name" value="LA-RELATED PROTEIN 4"/>
    <property type="match status" value="1"/>
</dbReference>
<sequence>MLLFVEQVASKETGLKIAPGNADATPVTHGTESSWHETAAISGAHPEVNAELSEDTCKQHEVMCSSSCETTRNTTGIEESTDGMILGPEDLSYQIYDVSGENNSAISTEDQKEYLKKQLKFCFSQENFDQFIPIWTVVNLEEIKKSTTDRDVIIEVLRFSPMVQVDEKGEKVRPSHKRCIVILRGIPETTPIEEVKAFCEFAHSSRWYITSQSDTDAQQPPTFFAKNAQYASPVFRQPVYNPHQQYLVYSMVPQFWSPNPTPSFETPLAPFPNGSFVNGFNSPGSYKTNAAAMNMGRPFQKISCKDSVLSSSRNFSPEQHNPTETSTLQMEQNGDYGRGRTLFRGRRRRQDDRISRPHPSTVESKAPTPKFDLLASNFPPLPRSSSGIPGKLILENRMSDVVKGVYKEKDNEELRVSCPVPADGQTECTSAQQLNMSTSSPCAAELTALSTTQQKKDLIEDSSVQKDCPNQTTIPVSPPSTTKPLRASTASPCNSNINAATAVALQEPQKLSYAEVCQKPPKEPSSVSPTKNEDNEAPEKSLEKPHEKPEARASNTIPRGADMTNRAIPQGVTRRNGKEQYVPPRSPK</sequence>
<name>A0A2K5IAJ2_COLAP</name>
<dbReference type="InterPro" id="IPR045180">
    <property type="entry name" value="La_dom_prot"/>
</dbReference>
<dbReference type="GO" id="GO:0005829">
    <property type="term" value="C:cytosol"/>
    <property type="evidence" value="ECO:0007669"/>
    <property type="project" value="TreeGrafter"/>
</dbReference>
<feature type="region of interest" description="Disordered" evidence="3">
    <location>
        <begin position="308"/>
        <end position="371"/>
    </location>
</feature>
<proteinExistence type="predicted"/>
<keyword evidence="2" id="KW-0694">RNA-binding</keyword>
<evidence type="ECO:0000256" key="2">
    <source>
        <dbReference type="ARBA" id="ARBA00022884"/>
    </source>
</evidence>
<dbReference type="GO" id="GO:0010494">
    <property type="term" value="C:cytoplasmic stress granule"/>
    <property type="evidence" value="ECO:0007669"/>
    <property type="project" value="TreeGrafter"/>
</dbReference>
<dbReference type="InterPro" id="IPR058699">
    <property type="entry name" value="RRM_LARP4/4B"/>
</dbReference>
<keyword evidence="1" id="KW-0597">Phosphoprotein</keyword>
<dbReference type="GO" id="GO:0003730">
    <property type="term" value="F:mRNA 3'-UTR binding"/>
    <property type="evidence" value="ECO:0007669"/>
    <property type="project" value="TreeGrafter"/>
</dbReference>
<evidence type="ECO:0000313" key="5">
    <source>
        <dbReference type="Ensembl" id="ENSCANP00000013669.1"/>
    </source>
</evidence>
<dbReference type="Pfam" id="PF26088">
    <property type="entry name" value="RRM_LARP4"/>
    <property type="match status" value="1"/>
</dbReference>
<dbReference type="GO" id="GO:0045727">
    <property type="term" value="P:positive regulation of translation"/>
    <property type="evidence" value="ECO:0007669"/>
    <property type="project" value="TreeGrafter"/>
</dbReference>
<dbReference type="InterPro" id="IPR036390">
    <property type="entry name" value="WH_DNA-bd_sf"/>
</dbReference>
<feature type="region of interest" description="Disordered" evidence="3">
    <location>
        <begin position="460"/>
        <end position="490"/>
    </location>
</feature>
<dbReference type="OMA" id="REQRCQF"/>
<feature type="region of interest" description="Disordered" evidence="3">
    <location>
        <begin position="514"/>
        <end position="588"/>
    </location>
</feature>
<protein>
    <recommendedName>
        <fullName evidence="4">HTH La-type RNA-binding domain-containing protein</fullName>
    </recommendedName>
</protein>
<dbReference type="SMART" id="SM00715">
    <property type="entry name" value="LA"/>
    <property type="match status" value="1"/>
</dbReference>
<organism evidence="5 6">
    <name type="scientific">Colobus angolensis palliatus</name>
    <name type="common">Peters' Angolan colobus</name>
    <dbReference type="NCBI Taxonomy" id="336983"/>
    <lineage>
        <taxon>Eukaryota</taxon>
        <taxon>Metazoa</taxon>
        <taxon>Chordata</taxon>
        <taxon>Craniata</taxon>
        <taxon>Vertebrata</taxon>
        <taxon>Euteleostomi</taxon>
        <taxon>Mammalia</taxon>
        <taxon>Eutheria</taxon>
        <taxon>Euarchontoglires</taxon>
        <taxon>Primates</taxon>
        <taxon>Haplorrhini</taxon>
        <taxon>Catarrhini</taxon>
        <taxon>Cercopithecidae</taxon>
        <taxon>Colobinae</taxon>
        <taxon>Colobus</taxon>
    </lineage>
</organism>
<feature type="compositionally biased region" description="Basic and acidic residues" evidence="3">
    <location>
        <begin position="531"/>
        <end position="551"/>
    </location>
</feature>
<dbReference type="AlphaFoldDB" id="A0A2K5IAJ2"/>
<dbReference type="InterPro" id="IPR006630">
    <property type="entry name" value="La_HTH"/>
</dbReference>
<evidence type="ECO:0000313" key="6">
    <source>
        <dbReference type="Proteomes" id="UP000233080"/>
    </source>
</evidence>
<dbReference type="PANTHER" id="PTHR22792">
    <property type="entry name" value="LUPUS LA PROTEIN-RELATED"/>
    <property type="match status" value="1"/>
</dbReference>
<feature type="domain" description="HTH La-type RNA-binding" evidence="4">
    <location>
        <begin position="109"/>
        <end position="175"/>
    </location>
</feature>
<keyword evidence="6" id="KW-1185">Reference proteome</keyword>
<feature type="compositionally biased region" description="Polar residues" evidence="3">
    <location>
        <begin position="308"/>
        <end position="332"/>
    </location>
</feature>
<dbReference type="InterPro" id="IPR036388">
    <property type="entry name" value="WH-like_DNA-bd_sf"/>
</dbReference>